<dbReference type="GeneID" id="108567641"/>
<accession>A0ABM1NA74</accession>
<dbReference type="PANTHER" id="PTHR11136">
    <property type="entry name" value="FOLYLPOLYGLUTAMATE SYNTHASE-RELATED"/>
    <property type="match status" value="1"/>
</dbReference>
<evidence type="ECO:0000256" key="1">
    <source>
        <dbReference type="ARBA" id="ARBA00008276"/>
    </source>
</evidence>
<keyword evidence="3" id="KW-0547">Nucleotide-binding</keyword>
<evidence type="ECO:0000256" key="2">
    <source>
        <dbReference type="ARBA" id="ARBA00022598"/>
    </source>
</evidence>
<gene>
    <name evidence="6" type="primary">LOC108567641</name>
</gene>
<evidence type="ECO:0000256" key="4">
    <source>
        <dbReference type="ARBA" id="ARBA00022840"/>
    </source>
</evidence>
<proteinExistence type="inferred from homology"/>
<dbReference type="Proteomes" id="UP000695000">
    <property type="component" value="Unplaced"/>
</dbReference>
<dbReference type="Gene3D" id="3.40.1190.10">
    <property type="entry name" value="Mur-like, catalytic domain"/>
    <property type="match status" value="1"/>
</dbReference>
<keyword evidence="4" id="KW-0067">ATP-binding</keyword>
<evidence type="ECO:0000313" key="5">
    <source>
        <dbReference type="Proteomes" id="UP000695000"/>
    </source>
</evidence>
<name>A0ABM1NA74_NICVS</name>
<reference evidence="6" key="1">
    <citation type="submission" date="2025-08" db="UniProtKB">
        <authorList>
            <consortium name="RefSeq"/>
        </authorList>
    </citation>
    <scope>IDENTIFICATION</scope>
    <source>
        <tissue evidence="6">Whole Larva</tissue>
    </source>
</reference>
<dbReference type="RefSeq" id="XP_017783724.1">
    <property type="nucleotide sequence ID" value="XM_017928235.1"/>
</dbReference>
<organism evidence="5 6">
    <name type="scientific">Nicrophorus vespilloides</name>
    <name type="common">Boreal carrion beetle</name>
    <dbReference type="NCBI Taxonomy" id="110193"/>
    <lineage>
        <taxon>Eukaryota</taxon>
        <taxon>Metazoa</taxon>
        <taxon>Ecdysozoa</taxon>
        <taxon>Arthropoda</taxon>
        <taxon>Hexapoda</taxon>
        <taxon>Insecta</taxon>
        <taxon>Pterygota</taxon>
        <taxon>Neoptera</taxon>
        <taxon>Endopterygota</taxon>
        <taxon>Coleoptera</taxon>
        <taxon>Polyphaga</taxon>
        <taxon>Staphyliniformia</taxon>
        <taxon>Silphidae</taxon>
        <taxon>Nicrophorinae</taxon>
        <taxon>Nicrophorus</taxon>
    </lineage>
</organism>
<keyword evidence="5" id="KW-1185">Reference proteome</keyword>
<dbReference type="InterPro" id="IPR036565">
    <property type="entry name" value="Mur-like_cat_sf"/>
</dbReference>
<evidence type="ECO:0000313" key="6">
    <source>
        <dbReference type="RefSeq" id="XP_017783724.1"/>
    </source>
</evidence>
<evidence type="ECO:0000256" key="3">
    <source>
        <dbReference type="ARBA" id="ARBA00022741"/>
    </source>
</evidence>
<comment type="similarity">
    <text evidence="1">Belongs to the folylpolyglutamate synthase family.</text>
</comment>
<protein>
    <submittedName>
        <fullName evidence="6">Folylpolyglutamate synthase, mitochondrial-like</fullName>
    </submittedName>
</protein>
<keyword evidence="2" id="KW-0436">Ligase</keyword>
<dbReference type="PANTHER" id="PTHR11136:SF5">
    <property type="entry name" value="FOLYLPOLYGLUTAMATE SYNTHASE, MITOCHONDRIAL"/>
    <property type="match status" value="1"/>
</dbReference>
<dbReference type="InterPro" id="IPR001645">
    <property type="entry name" value="Folylpolyglutamate_synth"/>
</dbReference>
<sequence length="141" mass="15938">MKATSSSNRVKSYEETIDALNNLQSSPHKSVRQRDNSNKLQRTIDFLERSGVSLIQLDDLSVIHVTGTKGKWFSDKITTSNSYKALIFNSTGNRNSKTHLQILQKIGYDKVHLDFVSNKSSSLHLIGAILNIINPKLEYFQ</sequence>